<dbReference type="AlphaFoldDB" id="A0A250JLL5"/>
<dbReference type="InterPro" id="IPR036271">
    <property type="entry name" value="Tet_transcr_reg_TetR-rel_C_sf"/>
</dbReference>
<organism evidence="6 7">
    <name type="scientific">Corallococcus macrosporus DSM 14697</name>
    <dbReference type="NCBI Taxonomy" id="1189310"/>
    <lineage>
        <taxon>Bacteria</taxon>
        <taxon>Pseudomonadati</taxon>
        <taxon>Myxococcota</taxon>
        <taxon>Myxococcia</taxon>
        <taxon>Myxococcales</taxon>
        <taxon>Cystobacterineae</taxon>
        <taxon>Myxococcaceae</taxon>
        <taxon>Corallococcus</taxon>
    </lineage>
</organism>
<dbReference type="InterPro" id="IPR001647">
    <property type="entry name" value="HTH_TetR"/>
</dbReference>
<gene>
    <name evidence="6" type="ORF">MYMAC_000101</name>
</gene>
<dbReference type="PRINTS" id="PR00455">
    <property type="entry name" value="HTHTETR"/>
</dbReference>
<evidence type="ECO:0000256" key="1">
    <source>
        <dbReference type="ARBA" id="ARBA00023015"/>
    </source>
</evidence>
<keyword evidence="7" id="KW-1185">Reference proteome</keyword>
<protein>
    <submittedName>
        <fullName evidence="6">TetR family transcriptional regulator</fullName>
    </submittedName>
</protein>
<dbReference type="Pfam" id="PF17937">
    <property type="entry name" value="TetR_C_28"/>
    <property type="match status" value="1"/>
</dbReference>
<sequence length="193" mass="21713">MFQDMTSAHQRKKQPEVIRAQLLRAAAELVVQGGTQAVTLDAVAAQAGVTKGGLQHHFRSKQLLLDALFEEMNQRFIESFHAYIEAEPEAQGKEARAYLRAMVGNPSDAHENSVLRALTSSMMVDPELRERWSCSWQEDLKSQPEKTDPAHINAIICRLACDGLWFADLIEDKGMSPEVRAAVIRRLEELTRE</sequence>
<dbReference type="SUPFAM" id="SSF46689">
    <property type="entry name" value="Homeodomain-like"/>
    <property type="match status" value="1"/>
</dbReference>
<evidence type="ECO:0000256" key="4">
    <source>
        <dbReference type="PROSITE-ProRule" id="PRU00335"/>
    </source>
</evidence>
<keyword evidence="2 4" id="KW-0238">DNA-binding</keyword>
<accession>A0A250JLL5</accession>
<dbReference type="PANTHER" id="PTHR30055:SF234">
    <property type="entry name" value="HTH-TYPE TRANSCRIPTIONAL REGULATOR BETI"/>
    <property type="match status" value="1"/>
</dbReference>
<dbReference type="OrthoDB" id="9809772at2"/>
<keyword evidence="1" id="KW-0805">Transcription regulation</keyword>
<dbReference type="Proteomes" id="UP000217343">
    <property type="component" value="Chromosome"/>
</dbReference>
<dbReference type="RefSeq" id="WP_095956620.1">
    <property type="nucleotide sequence ID" value="NZ_CP022203.1"/>
</dbReference>
<dbReference type="InterPro" id="IPR050109">
    <property type="entry name" value="HTH-type_TetR-like_transc_reg"/>
</dbReference>
<dbReference type="GO" id="GO:0003700">
    <property type="term" value="F:DNA-binding transcription factor activity"/>
    <property type="evidence" value="ECO:0007669"/>
    <property type="project" value="TreeGrafter"/>
</dbReference>
<evidence type="ECO:0000313" key="6">
    <source>
        <dbReference type="EMBL" id="ATB44530.1"/>
    </source>
</evidence>
<evidence type="ECO:0000313" key="7">
    <source>
        <dbReference type="Proteomes" id="UP000217343"/>
    </source>
</evidence>
<feature type="domain" description="HTH tetR-type" evidence="5">
    <location>
        <begin position="16"/>
        <end position="76"/>
    </location>
</feature>
<evidence type="ECO:0000259" key="5">
    <source>
        <dbReference type="PROSITE" id="PS50977"/>
    </source>
</evidence>
<name>A0A250JLL5_9BACT</name>
<reference evidence="6 7" key="1">
    <citation type="submission" date="2017-06" db="EMBL/GenBank/DDBJ databases">
        <title>Sequencing and comparative analysis of myxobacterial genomes.</title>
        <authorList>
            <person name="Rupp O."/>
            <person name="Goesmann A."/>
            <person name="Sogaard-Andersen L."/>
        </authorList>
    </citation>
    <scope>NUCLEOTIDE SEQUENCE [LARGE SCALE GENOMIC DNA]</scope>
    <source>
        <strain evidence="6 7">DSM 14697</strain>
    </source>
</reference>
<dbReference type="EMBL" id="CP022203">
    <property type="protein sequence ID" value="ATB44530.1"/>
    <property type="molecule type" value="Genomic_DNA"/>
</dbReference>
<dbReference type="InterPro" id="IPR009057">
    <property type="entry name" value="Homeodomain-like_sf"/>
</dbReference>
<dbReference type="SUPFAM" id="SSF48498">
    <property type="entry name" value="Tetracyclin repressor-like, C-terminal domain"/>
    <property type="match status" value="1"/>
</dbReference>
<keyword evidence="3" id="KW-0804">Transcription</keyword>
<dbReference type="GO" id="GO:0000976">
    <property type="term" value="F:transcription cis-regulatory region binding"/>
    <property type="evidence" value="ECO:0007669"/>
    <property type="project" value="TreeGrafter"/>
</dbReference>
<dbReference type="Gene3D" id="1.10.357.10">
    <property type="entry name" value="Tetracycline Repressor, domain 2"/>
    <property type="match status" value="1"/>
</dbReference>
<evidence type="ECO:0000256" key="2">
    <source>
        <dbReference type="ARBA" id="ARBA00023125"/>
    </source>
</evidence>
<proteinExistence type="predicted"/>
<dbReference type="PROSITE" id="PS50977">
    <property type="entry name" value="HTH_TETR_2"/>
    <property type="match status" value="1"/>
</dbReference>
<feature type="DNA-binding region" description="H-T-H motif" evidence="4">
    <location>
        <begin position="39"/>
        <end position="58"/>
    </location>
</feature>
<dbReference type="InterPro" id="IPR041479">
    <property type="entry name" value="TetR_CgmR_C"/>
</dbReference>
<dbReference type="Pfam" id="PF00440">
    <property type="entry name" value="TetR_N"/>
    <property type="match status" value="1"/>
</dbReference>
<dbReference type="PANTHER" id="PTHR30055">
    <property type="entry name" value="HTH-TYPE TRANSCRIPTIONAL REGULATOR RUTR"/>
    <property type="match status" value="1"/>
</dbReference>
<evidence type="ECO:0000256" key="3">
    <source>
        <dbReference type="ARBA" id="ARBA00023163"/>
    </source>
</evidence>
<dbReference type="KEGG" id="mmas:MYMAC_000101"/>